<proteinExistence type="predicted"/>
<sequence length="21" mass="2188">MDLKDSSMMNSTSGDNAGRNG</sequence>
<accession>A0A821NAA4</accession>
<evidence type="ECO:0000313" key="3">
    <source>
        <dbReference type="Proteomes" id="UP000663866"/>
    </source>
</evidence>
<protein>
    <submittedName>
        <fullName evidence="2">Uncharacterized protein</fullName>
    </submittedName>
</protein>
<evidence type="ECO:0000256" key="1">
    <source>
        <dbReference type="SAM" id="MobiDB-lite"/>
    </source>
</evidence>
<evidence type="ECO:0000313" key="2">
    <source>
        <dbReference type="EMBL" id="CAF4783567.1"/>
    </source>
</evidence>
<dbReference type="AlphaFoldDB" id="A0A821NAA4"/>
<reference evidence="2" key="1">
    <citation type="submission" date="2021-02" db="EMBL/GenBank/DDBJ databases">
        <authorList>
            <person name="Nowell W R."/>
        </authorList>
    </citation>
    <scope>NUCLEOTIDE SEQUENCE</scope>
</reference>
<dbReference type="Proteomes" id="UP000663866">
    <property type="component" value="Unassembled WGS sequence"/>
</dbReference>
<organism evidence="2 3">
    <name type="scientific">Rotaria magnacalcarata</name>
    <dbReference type="NCBI Taxonomy" id="392030"/>
    <lineage>
        <taxon>Eukaryota</taxon>
        <taxon>Metazoa</taxon>
        <taxon>Spiralia</taxon>
        <taxon>Gnathifera</taxon>
        <taxon>Rotifera</taxon>
        <taxon>Eurotatoria</taxon>
        <taxon>Bdelloidea</taxon>
        <taxon>Philodinida</taxon>
        <taxon>Philodinidae</taxon>
        <taxon>Rotaria</taxon>
    </lineage>
</organism>
<name>A0A821NAA4_9BILA</name>
<feature type="region of interest" description="Disordered" evidence="1">
    <location>
        <begin position="1"/>
        <end position="21"/>
    </location>
</feature>
<feature type="non-terminal residue" evidence="2">
    <location>
        <position position="1"/>
    </location>
</feature>
<keyword evidence="3" id="KW-1185">Reference proteome</keyword>
<comment type="caution">
    <text evidence="2">The sequence shown here is derived from an EMBL/GenBank/DDBJ whole genome shotgun (WGS) entry which is preliminary data.</text>
</comment>
<gene>
    <name evidence="2" type="ORF">OVN521_LOCUS51267</name>
</gene>
<dbReference type="EMBL" id="CAJOBG010122316">
    <property type="protein sequence ID" value="CAF4783567.1"/>
    <property type="molecule type" value="Genomic_DNA"/>
</dbReference>